<evidence type="ECO:0000313" key="3">
    <source>
        <dbReference type="Proteomes" id="UP001597183"/>
    </source>
</evidence>
<evidence type="ECO:0000256" key="1">
    <source>
        <dbReference type="SAM" id="Phobius"/>
    </source>
</evidence>
<feature type="transmembrane region" description="Helical" evidence="1">
    <location>
        <begin position="228"/>
        <end position="247"/>
    </location>
</feature>
<organism evidence="2 3">
    <name type="scientific">Actinoplanes sichuanensis</name>
    <dbReference type="NCBI Taxonomy" id="512349"/>
    <lineage>
        <taxon>Bacteria</taxon>
        <taxon>Bacillati</taxon>
        <taxon>Actinomycetota</taxon>
        <taxon>Actinomycetes</taxon>
        <taxon>Micromonosporales</taxon>
        <taxon>Micromonosporaceae</taxon>
        <taxon>Actinoplanes</taxon>
    </lineage>
</organism>
<dbReference type="SUPFAM" id="SSF103473">
    <property type="entry name" value="MFS general substrate transporter"/>
    <property type="match status" value="1"/>
</dbReference>
<name>A0ABW4AVV2_9ACTN</name>
<keyword evidence="3" id="KW-1185">Reference proteome</keyword>
<feature type="transmembrane region" description="Helical" evidence="1">
    <location>
        <begin position="157"/>
        <end position="181"/>
    </location>
</feature>
<keyword evidence="1" id="KW-0472">Membrane</keyword>
<feature type="transmembrane region" description="Helical" evidence="1">
    <location>
        <begin position="202"/>
        <end position="222"/>
    </location>
</feature>
<feature type="transmembrane region" description="Helical" evidence="1">
    <location>
        <begin position="64"/>
        <end position="82"/>
    </location>
</feature>
<dbReference type="InterPro" id="IPR011701">
    <property type="entry name" value="MFS"/>
</dbReference>
<dbReference type="Proteomes" id="UP001597183">
    <property type="component" value="Unassembled WGS sequence"/>
</dbReference>
<dbReference type="Pfam" id="PF07690">
    <property type="entry name" value="MFS_1"/>
    <property type="match status" value="1"/>
</dbReference>
<feature type="transmembrane region" description="Helical" evidence="1">
    <location>
        <begin position="282"/>
        <end position="305"/>
    </location>
</feature>
<dbReference type="PANTHER" id="PTHR23542">
    <property type="match status" value="1"/>
</dbReference>
<sequence>MLFSTSIVARLPLATFSIGLLVHIEQLTGSYAAAGAATGALAVAQGVGGPLLGRLVDRRGQTAVLLGSAILTGFALVAVARMPPGTPLPLLLAPATVIGFATPPIGACLRTLIPTIHHGQDRQRRAYAVDAAATELTWVCGPPLALALGALAGTGSALTAAGVVLIAATTLFALSSASRAWRPARTRRTGGNALASPAMRTLVTVMIGVGVLFGATEVAVAASAGPAAGLLLGLWGVGSLAGGVVAARLGGGATGGRSFAVLLTALAAGHLLLAPASASEVAAAVTITVAGSMIAPILATAYAMVDRCAPPGTTTEAFSWLATATAVGTAAGASTAGALAELTSPTSGFLLAGAAALTVALPALSLVTARVPARA</sequence>
<protein>
    <submittedName>
        <fullName evidence="2">MFS transporter</fullName>
    </submittedName>
</protein>
<feature type="transmembrane region" description="Helical" evidence="1">
    <location>
        <begin position="346"/>
        <end position="369"/>
    </location>
</feature>
<keyword evidence="1" id="KW-0812">Transmembrane</keyword>
<feature type="transmembrane region" description="Helical" evidence="1">
    <location>
        <begin position="317"/>
        <end position="340"/>
    </location>
</feature>
<feature type="transmembrane region" description="Helical" evidence="1">
    <location>
        <begin position="88"/>
        <end position="113"/>
    </location>
</feature>
<evidence type="ECO:0000313" key="2">
    <source>
        <dbReference type="EMBL" id="MFD1374331.1"/>
    </source>
</evidence>
<proteinExistence type="predicted"/>
<reference evidence="3" key="1">
    <citation type="journal article" date="2019" name="Int. J. Syst. Evol. Microbiol.">
        <title>The Global Catalogue of Microorganisms (GCM) 10K type strain sequencing project: providing services to taxonomists for standard genome sequencing and annotation.</title>
        <authorList>
            <consortium name="The Broad Institute Genomics Platform"/>
            <consortium name="The Broad Institute Genome Sequencing Center for Infectious Disease"/>
            <person name="Wu L."/>
            <person name="Ma J."/>
        </authorList>
    </citation>
    <scope>NUCLEOTIDE SEQUENCE [LARGE SCALE GENOMIC DNA]</scope>
    <source>
        <strain evidence="3">CCM 7526</strain>
    </source>
</reference>
<dbReference type="InterPro" id="IPR036259">
    <property type="entry name" value="MFS_trans_sf"/>
</dbReference>
<gene>
    <name evidence="2" type="ORF">ACFQ5G_54150</name>
</gene>
<dbReference type="RefSeq" id="WP_317795101.1">
    <property type="nucleotide sequence ID" value="NZ_AP028461.1"/>
</dbReference>
<dbReference type="Gene3D" id="1.20.1250.20">
    <property type="entry name" value="MFS general substrate transporter like domains"/>
    <property type="match status" value="1"/>
</dbReference>
<comment type="caution">
    <text evidence="2">The sequence shown here is derived from an EMBL/GenBank/DDBJ whole genome shotgun (WGS) entry which is preliminary data.</text>
</comment>
<feature type="transmembrane region" description="Helical" evidence="1">
    <location>
        <begin position="125"/>
        <end position="151"/>
    </location>
</feature>
<keyword evidence="1" id="KW-1133">Transmembrane helix</keyword>
<dbReference type="EMBL" id="JBHTMK010000081">
    <property type="protein sequence ID" value="MFD1374331.1"/>
    <property type="molecule type" value="Genomic_DNA"/>
</dbReference>
<feature type="transmembrane region" description="Helical" evidence="1">
    <location>
        <begin position="7"/>
        <end position="24"/>
    </location>
</feature>
<accession>A0ABW4AVV2</accession>
<dbReference type="PANTHER" id="PTHR23542:SF1">
    <property type="entry name" value="MAJOR FACILITATOR SUPERFAMILY (MFS) PROFILE DOMAIN-CONTAINING PROTEIN"/>
    <property type="match status" value="1"/>
</dbReference>
<feature type="transmembrane region" description="Helical" evidence="1">
    <location>
        <begin position="30"/>
        <end position="52"/>
    </location>
</feature>
<feature type="transmembrane region" description="Helical" evidence="1">
    <location>
        <begin position="259"/>
        <end position="276"/>
    </location>
</feature>